<proteinExistence type="predicted"/>
<organism evidence="2 3">
    <name type="scientific">Flemingia macrophylla</name>
    <dbReference type="NCBI Taxonomy" id="520843"/>
    <lineage>
        <taxon>Eukaryota</taxon>
        <taxon>Viridiplantae</taxon>
        <taxon>Streptophyta</taxon>
        <taxon>Embryophyta</taxon>
        <taxon>Tracheophyta</taxon>
        <taxon>Spermatophyta</taxon>
        <taxon>Magnoliopsida</taxon>
        <taxon>eudicotyledons</taxon>
        <taxon>Gunneridae</taxon>
        <taxon>Pentapetalae</taxon>
        <taxon>rosids</taxon>
        <taxon>fabids</taxon>
        <taxon>Fabales</taxon>
        <taxon>Fabaceae</taxon>
        <taxon>Papilionoideae</taxon>
        <taxon>50 kb inversion clade</taxon>
        <taxon>NPAAA clade</taxon>
        <taxon>indigoferoid/millettioid clade</taxon>
        <taxon>Phaseoleae</taxon>
        <taxon>Flemingia</taxon>
    </lineage>
</organism>
<dbReference type="AlphaFoldDB" id="A0ABD1M4T2"/>
<evidence type="ECO:0000313" key="2">
    <source>
        <dbReference type="EMBL" id="KAL2330795.1"/>
    </source>
</evidence>
<keyword evidence="3" id="KW-1185">Reference proteome</keyword>
<sequence>MKMKSPHEDSERRPSTAPRQPLPLSLYPASVYAFTAMPCRRVVEKAKSVPLTSPWSVLLDCFVLSPKHGYLAGFDKVKEGKGVVGVVKPATAPSSTTSMSKKTKLAIATTCSSSTSTFF</sequence>
<comment type="caution">
    <text evidence="2">The sequence shown here is derived from an EMBL/GenBank/DDBJ whole genome shotgun (WGS) entry which is preliminary data.</text>
</comment>
<feature type="compositionally biased region" description="Basic and acidic residues" evidence="1">
    <location>
        <begin position="1"/>
        <end position="14"/>
    </location>
</feature>
<evidence type="ECO:0000313" key="3">
    <source>
        <dbReference type="Proteomes" id="UP001603857"/>
    </source>
</evidence>
<dbReference type="EMBL" id="JBGMDY010000006">
    <property type="protein sequence ID" value="KAL2330795.1"/>
    <property type="molecule type" value="Genomic_DNA"/>
</dbReference>
<gene>
    <name evidence="2" type="ORF">Fmac_018376</name>
</gene>
<dbReference type="Proteomes" id="UP001603857">
    <property type="component" value="Unassembled WGS sequence"/>
</dbReference>
<evidence type="ECO:0000256" key="1">
    <source>
        <dbReference type="SAM" id="MobiDB-lite"/>
    </source>
</evidence>
<feature type="region of interest" description="Disordered" evidence="1">
    <location>
        <begin position="1"/>
        <end position="23"/>
    </location>
</feature>
<name>A0ABD1M4T2_9FABA</name>
<reference evidence="2 3" key="1">
    <citation type="submission" date="2024-08" db="EMBL/GenBank/DDBJ databases">
        <title>Insights into the chromosomal genome structure of Flemingia macrophylla.</title>
        <authorList>
            <person name="Ding Y."/>
            <person name="Zhao Y."/>
            <person name="Bi W."/>
            <person name="Wu M."/>
            <person name="Zhao G."/>
            <person name="Gong Y."/>
            <person name="Li W."/>
            <person name="Zhang P."/>
        </authorList>
    </citation>
    <scope>NUCLEOTIDE SEQUENCE [LARGE SCALE GENOMIC DNA]</scope>
    <source>
        <strain evidence="2">DYQJB</strain>
        <tissue evidence="2">Leaf</tissue>
    </source>
</reference>
<protein>
    <submittedName>
        <fullName evidence="2">Uncharacterized protein</fullName>
    </submittedName>
</protein>
<accession>A0ABD1M4T2</accession>